<organism evidence="1 2">
    <name type="scientific">Pseudomonas synxantha</name>
    <dbReference type="NCBI Taxonomy" id="47883"/>
    <lineage>
        <taxon>Bacteria</taxon>
        <taxon>Pseudomonadati</taxon>
        <taxon>Pseudomonadota</taxon>
        <taxon>Gammaproteobacteria</taxon>
        <taxon>Pseudomonadales</taxon>
        <taxon>Pseudomonadaceae</taxon>
        <taxon>Pseudomonas</taxon>
    </lineage>
</organism>
<sequence length="381" mass="44032">MRQTTEGFRRRYRADIHPLYNPWLHGAFVLLFGVLAISVFWSNVHQVRPAQWLAVPVTLLLFNLGVYMVHRHLGHHRKSLARLFYARHAGDHHSFFTPGHMTYDSARDWRVILFPAWLIVLHTLAVALPLWWLLKHIDTNVAGLVGGVLVLGYLAYEVFHACEHLPPHYPITRLPWIRQMRRLHELHHRRELMQERNFNIVFPLMDYLFGTLYWEPEPVPLNPTRMPMTRMQHQIVIAGHPVDVLAYASTVTLWPQWHPSSLRIDGPKGPLHAGARFEEDIRAGGRDGHLSWEVAEYLPGRRWSARAQGDHGLSLVVTYECDATGEDTRFVRTLEYQFSGLAMRIANRVLLKRRIDHESAASMQALRDMAQKHLAASGVKA</sequence>
<protein>
    <submittedName>
        <fullName evidence="1">Uncharacterized protein</fullName>
    </submittedName>
</protein>
<gene>
    <name evidence="1" type="ORF">J2X87_004033</name>
</gene>
<proteinExistence type="predicted"/>
<comment type="caution">
    <text evidence="1">The sequence shown here is derived from an EMBL/GenBank/DDBJ whole genome shotgun (WGS) entry which is preliminary data.</text>
</comment>
<keyword evidence="2" id="KW-1185">Reference proteome</keyword>
<dbReference type="Proteomes" id="UP001259420">
    <property type="component" value="Unassembled WGS sequence"/>
</dbReference>
<reference evidence="1" key="1">
    <citation type="submission" date="2023-07" db="EMBL/GenBank/DDBJ databases">
        <title>Sorghum-associated microbial communities from plants grown in Nebraska, USA.</title>
        <authorList>
            <person name="Schachtman D."/>
        </authorList>
    </citation>
    <scope>NUCLEOTIDE SEQUENCE</scope>
    <source>
        <strain evidence="1">BE46</strain>
    </source>
</reference>
<accession>A0ACC6JRG4</accession>
<evidence type="ECO:0000313" key="1">
    <source>
        <dbReference type="EMBL" id="MDR6608936.1"/>
    </source>
</evidence>
<name>A0ACC6JRG4_9PSED</name>
<dbReference type="EMBL" id="JAVDSD010000009">
    <property type="protein sequence ID" value="MDR6608936.1"/>
    <property type="molecule type" value="Genomic_DNA"/>
</dbReference>
<evidence type="ECO:0000313" key="2">
    <source>
        <dbReference type="Proteomes" id="UP001259420"/>
    </source>
</evidence>